<reference evidence="2 3" key="1">
    <citation type="submission" date="2018-08" db="EMBL/GenBank/DDBJ databases">
        <title>A genome reference for cultivated species of the human gut microbiota.</title>
        <authorList>
            <person name="Zou Y."/>
            <person name="Xue W."/>
            <person name="Luo G."/>
        </authorList>
    </citation>
    <scope>NUCLEOTIDE SEQUENCE [LARGE SCALE GENOMIC DNA]</scope>
    <source>
        <strain evidence="2 3">AF37-2AT</strain>
    </source>
</reference>
<gene>
    <name evidence="2" type="ORF">DW016_10340</name>
</gene>
<name>A0A3E3K156_9FIRM</name>
<evidence type="ECO:0000256" key="1">
    <source>
        <dbReference type="SAM" id="Coils"/>
    </source>
</evidence>
<dbReference type="RefSeq" id="WP_024733007.1">
    <property type="nucleotide sequence ID" value="NZ_BAABYU010000001.1"/>
</dbReference>
<dbReference type="Proteomes" id="UP000261080">
    <property type="component" value="Unassembled WGS sequence"/>
</dbReference>
<feature type="coiled-coil region" evidence="1">
    <location>
        <begin position="68"/>
        <end position="95"/>
    </location>
</feature>
<dbReference type="GeneID" id="97193245"/>
<keyword evidence="3" id="KW-1185">Reference proteome</keyword>
<sequence>MDHFFDELGKKLSETADIVGKKTNEIWDREKLKSQIRTLERANERDYVDIGKSVYEKFENHELTDECCIEFCEAIEKRQEQIEDLQKEIDRIKGE</sequence>
<proteinExistence type="predicted"/>
<evidence type="ECO:0000313" key="2">
    <source>
        <dbReference type="EMBL" id="RGE86449.1"/>
    </source>
</evidence>
<comment type="caution">
    <text evidence="2">The sequence shown here is derived from an EMBL/GenBank/DDBJ whole genome shotgun (WGS) entry which is preliminary data.</text>
</comment>
<accession>A0A3E3K156</accession>
<dbReference type="AlphaFoldDB" id="A0A3E3K156"/>
<protein>
    <submittedName>
        <fullName evidence="2">Uncharacterized protein</fullName>
    </submittedName>
</protein>
<dbReference type="EMBL" id="QVLX01000005">
    <property type="protein sequence ID" value="RGE86449.1"/>
    <property type="molecule type" value="Genomic_DNA"/>
</dbReference>
<organism evidence="2 3">
    <name type="scientific">Sellimonas intestinalis</name>
    <dbReference type="NCBI Taxonomy" id="1653434"/>
    <lineage>
        <taxon>Bacteria</taxon>
        <taxon>Bacillati</taxon>
        <taxon>Bacillota</taxon>
        <taxon>Clostridia</taxon>
        <taxon>Lachnospirales</taxon>
        <taxon>Lachnospiraceae</taxon>
        <taxon>Sellimonas</taxon>
    </lineage>
</organism>
<keyword evidence="1" id="KW-0175">Coiled coil</keyword>
<evidence type="ECO:0000313" key="3">
    <source>
        <dbReference type="Proteomes" id="UP000261080"/>
    </source>
</evidence>
<dbReference type="OrthoDB" id="1986019at2"/>